<comment type="caution">
    <text evidence="2">The sequence shown here is derived from an EMBL/GenBank/DDBJ whole genome shotgun (WGS) entry which is preliminary data.</text>
</comment>
<proteinExistence type="predicted"/>
<name>A0ABV0VAU0_9TELE</name>
<evidence type="ECO:0000313" key="2">
    <source>
        <dbReference type="EMBL" id="MEQ2254114.1"/>
    </source>
</evidence>
<keyword evidence="3" id="KW-1185">Reference proteome</keyword>
<evidence type="ECO:0000256" key="1">
    <source>
        <dbReference type="SAM" id="MobiDB-lite"/>
    </source>
</evidence>
<reference evidence="2 3" key="1">
    <citation type="submission" date="2021-06" db="EMBL/GenBank/DDBJ databases">
        <authorList>
            <person name="Palmer J.M."/>
        </authorList>
    </citation>
    <scope>NUCLEOTIDE SEQUENCE [LARGE SCALE GENOMIC DNA]</scope>
    <source>
        <strain evidence="3">if_2019</strain>
        <tissue evidence="2">Muscle</tissue>
    </source>
</reference>
<feature type="region of interest" description="Disordered" evidence="1">
    <location>
        <begin position="1"/>
        <end position="22"/>
    </location>
</feature>
<sequence>MMMDVLPAGLNPSPPPAEEKPMGLKKLDEIADHQNMQQCFQWNKWNNGSSPTHVMGVTQMKLQRTAVEML</sequence>
<gene>
    <name evidence="2" type="ORF">ILYODFUR_000423</name>
</gene>
<dbReference type="EMBL" id="JAHRIQ010104285">
    <property type="protein sequence ID" value="MEQ2254114.1"/>
    <property type="molecule type" value="Genomic_DNA"/>
</dbReference>
<dbReference type="Proteomes" id="UP001482620">
    <property type="component" value="Unassembled WGS sequence"/>
</dbReference>
<evidence type="ECO:0000313" key="3">
    <source>
        <dbReference type="Proteomes" id="UP001482620"/>
    </source>
</evidence>
<organism evidence="2 3">
    <name type="scientific">Ilyodon furcidens</name>
    <name type="common">goldbreast splitfin</name>
    <dbReference type="NCBI Taxonomy" id="33524"/>
    <lineage>
        <taxon>Eukaryota</taxon>
        <taxon>Metazoa</taxon>
        <taxon>Chordata</taxon>
        <taxon>Craniata</taxon>
        <taxon>Vertebrata</taxon>
        <taxon>Euteleostomi</taxon>
        <taxon>Actinopterygii</taxon>
        <taxon>Neopterygii</taxon>
        <taxon>Teleostei</taxon>
        <taxon>Neoteleostei</taxon>
        <taxon>Acanthomorphata</taxon>
        <taxon>Ovalentaria</taxon>
        <taxon>Atherinomorphae</taxon>
        <taxon>Cyprinodontiformes</taxon>
        <taxon>Goodeidae</taxon>
        <taxon>Ilyodon</taxon>
    </lineage>
</organism>
<protein>
    <submittedName>
        <fullName evidence="2">Uncharacterized protein</fullName>
    </submittedName>
</protein>
<accession>A0ABV0VAU0</accession>